<dbReference type="InterPro" id="IPR008906">
    <property type="entry name" value="HATC_C_dom"/>
</dbReference>
<organism evidence="2 3">
    <name type="scientific">Rotaria socialis</name>
    <dbReference type="NCBI Taxonomy" id="392032"/>
    <lineage>
        <taxon>Eukaryota</taxon>
        <taxon>Metazoa</taxon>
        <taxon>Spiralia</taxon>
        <taxon>Gnathifera</taxon>
        <taxon>Rotifera</taxon>
        <taxon>Eurotatoria</taxon>
        <taxon>Bdelloidea</taxon>
        <taxon>Philodinida</taxon>
        <taxon>Philodinidae</taxon>
        <taxon>Rotaria</taxon>
    </lineage>
</organism>
<evidence type="ECO:0000259" key="1">
    <source>
        <dbReference type="Pfam" id="PF05699"/>
    </source>
</evidence>
<evidence type="ECO:0000313" key="3">
    <source>
        <dbReference type="Proteomes" id="UP000663873"/>
    </source>
</evidence>
<dbReference type="SUPFAM" id="SSF53098">
    <property type="entry name" value="Ribonuclease H-like"/>
    <property type="match status" value="1"/>
</dbReference>
<feature type="non-terminal residue" evidence="2">
    <location>
        <position position="1"/>
    </location>
</feature>
<dbReference type="AlphaFoldDB" id="A0A821DF04"/>
<name>A0A821DF04_9BILA</name>
<evidence type="ECO:0000313" key="2">
    <source>
        <dbReference type="EMBL" id="CAF4620545.1"/>
    </source>
</evidence>
<proteinExistence type="predicted"/>
<dbReference type="GO" id="GO:0046983">
    <property type="term" value="F:protein dimerization activity"/>
    <property type="evidence" value="ECO:0007669"/>
    <property type="project" value="InterPro"/>
</dbReference>
<protein>
    <recommendedName>
        <fullName evidence="1">HAT C-terminal dimerisation domain-containing protein</fullName>
    </recommendedName>
</protein>
<sequence>MKEGQVYAAQRDEQFVDLPRGYNSPDILKESKTHIYVRQLLTELCGYELHQQVNNLMSTNSEPVKKKHRTIEYQFLDPVDDNETFVSTGTTTNQTDEIIRYLKMSVNDQFKISNPLIAWEHHQNKLPYLSKLARRMYSIPATPAYVER</sequence>
<gene>
    <name evidence="2" type="ORF">UJA718_LOCUS32001</name>
</gene>
<dbReference type="Proteomes" id="UP000663873">
    <property type="component" value="Unassembled WGS sequence"/>
</dbReference>
<comment type="caution">
    <text evidence="2">The sequence shown here is derived from an EMBL/GenBank/DDBJ whole genome shotgun (WGS) entry which is preliminary data.</text>
</comment>
<feature type="domain" description="HAT C-terminal dimerisation" evidence="1">
    <location>
        <begin position="98"/>
        <end position="148"/>
    </location>
</feature>
<keyword evidence="3" id="KW-1185">Reference proteome</keyword>
<dbReference type="EMBL" id="CAJOBP010027223">
    <property type="protein sequence ID" value="CAF4620545.1"/>
    <property type="molecule type" value="Genomic_DNA"/>
</dbReference>
<dbReference type="InterPro" id="IPR012337">
    <property type="entry name" value="RNaseH-like_sf"/>
</dbReference>
<accession>A0A821DF04</accession>
<dbReference type="Pfam" id="PF05699">
    <property type="entry name" value="Dimer_Tnp_hAT"/>
    <property type="match status" value="1"/>
</dbReference>
<reference evidence="2" key="1">
    <citation type="submission" date="2021-02" db="EMBL/GenBank/DDBJ databases">
        <authorList>
            <person name="Nowell W R."/>
        </authorList>
    </citation>
    <scope>NUCLEOTIDE SEQUENCE</scope>
</reference>